<dbReference type="InterPro" id="IPR036412">
    <property type="entry name" value="HAD-like_sf"/>
</dbReference>
<dbReference type="NCBIfam" id="TIGR01489">
    <property type="entry name" value="DKMTPPase-SF"/>
    <property type="match status" value="1"/>
</dbReference>
<gene>
    <name evidence="2" type="ORF">N0V93_004291</name>
</gene>
<dbReference type="OrthoDB" id="10014216at2759"/>
<dbReference type="PANTHER" id="PTHR28181">
    <property type="entry name" value="UPF0655 PROTEIN YCR015C"/>
    <property type="match status" value="1"/>
</dbReference>
<keyword evidence="3" id="KW-1185">Reference proteome</keyword>
<reference evidence="2" key="1">
    <citation type="submission" date="2022-10" db="EMBL/GenBank/DDBJ databases">
        <title>Tapping the CABI collections for fungal endophytes: first genome assemblies for Collariella, Neodidymelliopsis, Ascochyta clinopodiicola, Didymella pomorum, Didymosphaeria variabile, Neocosmospora piperis and Neocucurbitaria cava.</title>
        <authorList>
            <person name="Hill R."/>
        </authorList>
    </citation>
    <scope>NUCLEOTIDE SEQUENCE</scope>
    <source>
        <strain evidence="2">IMI 355082</strain>
    </source>
</reference>
<evidence type="ECO:0000313" key="3">
    <source>
        <dbReference type="Proteomes" id="UP001140453"/>
    </source>
</evidence>
<dbReference type="AlphaFoldDB" id="A0A9W9CW24"/>
<evidence type="ECO:0008006" key="4">
    <source>
        <dbReference type="Google" id="ProtNLM"/>
    </source>
</evidence>
<dbReference type="GO" id="GO:0016791">
    <property type="term" value="F:phosphatase activity"/>
    <property type="evidence" value="ECO:0007669"/>
    <property type="project" value="InterPro"/>
</dbReference>
<dbReference type="InterPro" id="IPR050849">
    <property type="entry name" value="HAD-like_hydrolase_phosphatase"/>
</dbReference>
<dbReference type="NCBIfam" id="TIGR01488">
    <property type="entry name" value="HAD-SF-IB"/>
    <property type="match status" value="1"/>
</dbReference>
<evidence type="ECO:0000256" key="1">
    <source>
        <dbReference type="ARBA" id="ARBA00022801"/>
    </source>
</evidence>
<name>A0A9W9CW24_9PEZI</name>
<evidence type="ECO:0000313" key="2">
    <source>
        <dbReference type="EMBL" id="KAJ4390693.1"/>
    </source>
</evidence>
<proteinExistence type="predicted"/>
<dbReference type="SUPFAM" id="SSF56784">
    <property type="entry name" value="HAD-like"/>
    <property type="match status" value="1"/>
</dbReference>
<organism evidence="2 3">
    <name type="scientific">Gnomoniopsis smithogilvyi</name>
    <dbReference type="NCBI Taxonomy" id="1191159"/>
    <lineage>
        <taxon>Eukaryota</taxon>
        <taxon>Fungi</taxon>
        <taxon>Dikarya</taxon>
        <taxon>Ascomycota</taxon>
        <taxon>Pezizomycotina</taxon>
        <taxon>Sordariomycetes</taxon>
        <taxon>Sordariomycetidae</taxon>
        <taxon>Diaporthales</taxon>
        <taxon>Gnomoniaceae</taxon>
        <taxon>Gnomoniopsis</taxon>
    </lineage>
</organism>
<dbReference type="Pfam" id="PF12710">
    <property type="entry name" value="HAD"/>
    <property type="match status" value="1"/>
</dbReference>
<dbReference type="EMBL" id="JAPEVB010000003">
    <property type="protein sequence ID" value="KAJ4390693.1"/>
    <property type="molecule type" value="Genomic_DNA"/>
</dbReference>
<sequence>MGSTELPALQSKPKYIFLTDFDGTITLQDSNDFMTDNIGFGEALRKKGNEDVLLEKRDFRDSFQEMMDSITAPYNECIDLLLKNIKLDPYFKEFFAYAQANNIPIVILSGGMEPVIHALLSHLLGEEEVKKIQIVSNNVKARPGKDINEERGWEIVFHDDSGFGHDKSIEIRKYSQLPEGQRPGIFYAGDGVSDLSAAKEGDIMFAKAGRDLVLYCEREKVPFTTFNDFNDILAVVKDVVSGKVSIKDAATGRA</sequence>
<accession>A0A9W9CW24</accession>
<comment type="caution">
    <text evidence="2">The sequence shown here is derived from an EMBL/GenBank/DDBJ whole genome shotgun (WGS) entry which is preliminary data.</text>
</comment>
<keyword evidence="1" id="KW-0378">Hydrolase</keyword>
<dbReference type="InterPro" id="IPR006384">
    <property type="entry name" value="HAD_hydro_PyrdxlP_Pase-like"/>
</dbReference>
<protein>
    <recommendedName>
        <fullName evidence="4">Phosphoserine phosphatase</fullName>
    </recommendedName>
</protein>
<dbReference type="Proteomes" id="UP001140453">
    <property type="component" value="Unassembled WGS sequence"/>
</dbReference>
<dbReference type="PANTHER" id="PTHR28181:SF2">
    <property type="entry name" value="PHOSPHORIC MONOESTER HYDROLASE"/>
    <property type="match status" value="1"/>
</dbReference>
<dbReference type="Gene3D" id="3.90.1470.20">
    <property type="match status" value="1"/>
</dbReference>
<dbReference type="InterPro" id="IPR023214">
    <property type="entry name" value="HAD_sf"/>
</dbReference>
<dbReference type="Gene3D" id="3.40.50.1000">
    <property type="entry name" value="HAD superfamily/HAD-like"/>
    <property type="match status" value="1"/>
</dbReference>